<dbReference type="PROSITE" id="PS50043">
    <property type="entry name" value="HTH_LUXR_2"/>
    <property type="match status" value="1"/>
</dbReference>
<feature type="domain" description="HTH luxR-type" evidence="1">
    <location>
        <begin position="681"/>
        <end position="746"/>
    </location>
</feature>
<dbReference type="AlphaFoldDB" id="A0A3N0DPX5"/>
<dbReference type="PANTHER" id="PTHR47691">
    <property type="entry name" value="REGULATOR-RELATED"/>
    <property type="match status" value="1"/>
</dbReference>
<dbReference type="PANTHER" id="PTHR47691:SF3">
    <property type="entry name" value="HTH-TYPE TRANSCRIPTIONAL REGULATOR RV0890C-RELATED"/>
    <property type="match status" value="1"/>
</dbReference>
<comment type="caution">
    <text evidence="2">The sequence shown here is derived from an EMBL/GenBank/DDBJ whole genome shotgun (WGS) entry which is preliminary data.</text>
</comment>
<reference evidence="2 3" key="1">
    <citation type="submission" date="2018-11" db="EMBL/GenBank/DDBJ databases">
        <authorList>
            <person name="Li F."/>
        </authorList>
    </citation>
    <scope>NUCLEOTIDE SEQUENCE [LARGE SCALE GENOMIC DNA]</scope>
    <source>
        <strain evidence="2 3">KIS18-7</strain>
    </source>
</reference>
<dbReference type="PRINTS" id="PR00364">
    <property type="entry name" value="DISEASERSIST"/>
</dbReference>
<dbReference type="InterPro" id="IPR049945">
    <property type="entry name" value="AAA_22"/>
</dbReference>
<dbReference type="GO" id="GO:0006355">
    <property type="term" value="P:regulation of DNA-templated transcription"/>
    <property type="evidence" value="ECO:0007669"/>
    <property type="project" value="InterPro"/>
</dbReference>
<dbReference type="InterPro" id="IPR036388">
    <property type="entry name" value="WH-like_DNA-bd_sf"/>
</dbReference>
<dbReference type="PRINTS" id="PR00038">
    <property type="entry name" value="HTHLUXR"/>
</dbReference>
<organism evidence="2 3">
    <name type="scientific">Nocardioides marmorisolisilvae</name>
    <dbReference type="NCBI Taxonomy" id="1542737"/>
    <lineage>
        <taxon>Bacteria</taxon>
        <taxon>Bacillati</taxon>
        <taxon>Actinomycetota</taxon>
        <taxon>Actinomycetes</taxon>
        <taxon>Propionibacteriales</taxon>
        <taxon>Nocardioidaceae</taxon>
        <taxon>Nocardioides</taxon>
    </lineage>
</organism>
<evidence type="ECO:0000313" key="3">
    <source>
        <dbReference type="Proteomes" id="UP000277094"/>
    </source>
</evidence>
<dbReference type="SMART" id="SM00421">
    <property type="entry name" value="HTH_LUXR"/>
    <property type="match status" value="1"/>
</dbReference>
<dbReference type="Gene3D" id="3.40.50.300">
    <property type="entry name" value="P-loop containing nucleotide triphosphate hydrolases"/>
    <property type="match status" value="1"/>
</dbReference>
<evidence type="ECO:0000259" key="1">
    <source>
        <dbReference type="PROSITE" id="PS50043"/>
    </source>
</evidence>
<dbReference type="Pfam" id="PF25872">
    <property type="entry name" value="HTH_77"/>
    <property type="match status" value="1"/>
</dbReference>
<accession>A0A3N0DPX5</accession>
<dbReference type="GO" id="GO:0003677">
    <property type="term" value="F:DNA binding"/>
    <property type="evidence" value="ECO:0007669"/>
    <property type="project" value="InterPro"/>
</dbReference>
<dbReference type="InterPro" id="IPR000792">
    <property type="entry name" value="Tscrpt_reg_LuxR_C"/>
</dbReference>
<dbReference type="SUPFAM" id="SSF52540">
    <property type="entry name" value="P-loop containing nucleoside triphosphate hydrolases"/>
    <property type="match status" value="1"/>
</dbReference>
<proteinExistence type="predicted"/>
<keyword evidence="3" id="KW-1185">Reference proteome</keyword>
<dbReference type="SUPFAM" id="SSF46894">
    <property type="entry name" value="C-terminal effector domain of the bipartite response regulators"/>
    <property type="match status" value="1"/>
</dbReference>
<evidence type="ECO:0000313" key="2">
    <source>
        <dbReference type="EMBL" id="RNL77675.1"/>
    </source>
</evidence>
<dbReference type="EMBL" id="RJSG01000003">
    <property type="protein sequence ID" value="RNL77675.1"/>
    <property type="molecule type" value="Genomic_DNA"/>
</dbReference>
<dbReference type="InterPro" id="IPR058852">
    <property type="entry name" value="HTH_77"/>
</dbReference>
<dbReference type="GO" id="GO:0016887">
    <property type="term" value="F:ATP hydrolysis activity"/>
    <property type="evidence" value="ECO:0007669"/>
    <property type="project" value="InterPro"/>
</dbReference>
<dbReference type="Proteomes" id="UP000277094">
    <property type="component" value="Unassembled WGS sequence"/>
</dbReference>
<dbReference type="InterPro" id="IPR027417">
    <property type="entry name" value="P-loop_NTPase"/>
</dbReference>
<dbReference type="InterPro" id="IPR016032">
    <property type="entry name" value="Sig_transdc_resp-reg_C-effctor"/>
</dbReference>
<gene>
    <name evidence="2" type="ORF">EFL95_16855</name>
</gene>
<dbReference type="Pfam" id="PF13401">
    <property type="entry name" value="AAA_22"/>
    <property type="match status" value="1"/>
</dbReference>
<sequence length="747" mass="80933">MGREVDLAAAAALLRESRVVTLTGPGGVGKTRIAEQLVSQLAEDEDAELLLIRLEEISDPTLIGHAVAAAAGLQAPGDPGDPEYLVAHLKRRRLTVVLDNCEHLIDGVAALVAALVVGCPEVRVLGTSQMPLGIGAEVLFQVEPLTLPAAGTEREIDHPAPAVAMFADRARSAVAGFTLTPENVEAVEAVVRSVDGLPLAIQLAAARLRVLPLDALAQRLTEAPADLAHEFRDAPPRHHSLEASIRWIEDLCSPAERTLWERLSVFVGGFDLGDAERVCSGTGIAHEEVLGLLAGLVDKSVVQFATDGSDRYRMLESVRHVGRERLVEHGSLGAVRDRHLQWVENIAADFLATWIGPEQLRWLQRLDAEVGNVRAAFEHALEQPDTVPVALRMAAQLKHFWAIGGHVGEGRYWADRALAAGEGSSRDRAMAAQTSGLMAMQQGDPAHARAMVDLARSCDVDEADHLVQGAVDLVEGQVLLWEGSTSDGLDTLRESVRRLDLVPFSNELAGTLVHVGAHLAEFEARAEGRALLERAVELGERTGERALRGHALAWLAMQPSVDPAEAERFALTALRLSWGLQDPRAIGIQILALAQLAHRTGNEQRCALLLGAAARQFRRADLGFERFPAVRRDGFERFAFRKTAPREHPQAYERGLSLSLEEAVEVALDLSAAPAELVPEVTDVLEPLTRRETEVARLVATGLGNREIAGRLFISERTAQGHVQNALRKLDFGSRAQIATWVVRQDG</sequence>
<name>A0A3N0DPX5_9ACTN</name>
<dbReference type="Gene3D" id="1.10.10.10">
    <property type="entry name" value="Winged helix-like DNA-binding domain superfamily/Winged helix DNA-binding domain"/>
    <property type="match status" value="1"/>
</dbReference>
<protein>
    <recommendedName>
        <fullName evidence="1">HTH luxR-type domain-containing protein</fullName>
    </recommendedName>
</protein>
<dbReference type="Pfam" id="PF00196">
    <property type="entry name" value="GerE"/>
    <property type="match status" value="1"/>
</dbReference>
<dbReference type="CDD" id="cd06170">
    <property type="entry name" value="LuxR_C_like"/>
    <property type="match status" value="1"/>
</dbReference>